<evidence type="ECO:0000313" key="2">
    <source>
        <dbReference type="EMBL" id="MDT0261434.1"/>
    </source>
</evidence>
<gene>
    <name evidence="2" type="ORF">RM423_08500</name>
</gene>
<comment type="caution">
    <text evidence="2">The sequence shown here is derived from an EMBL/GenBank/DDBJ whole genome shotgun (WGS) entry which is preliminary data.</text>
</comment>
<dbReference type="EMBL" id="JAVREH010000007">
    <property type="protein sequence ID" value="MDT0261434.1"/>
    <property type="molecule type" value="Genomic_DNA"/>
</dbReference>
<dbReference type="EC" id="3.1.1.103" evidence="2"/>
<evidence type="ECO:0000259" key="1">
    <source>
        <dbReference type="Pfam" id="PF00144"/>
    </source>
</evidence>
<reference evidence="3" key="1">
    <citation type="submission" date="2023-07" db="EMBL/GenBank/DDBJ databases">
        <title>30 novel species of actinomycetes from the DSMZ collection.</title>
        <authorList>
            <person name="Nouioui I."/>
        </authorList>
    </citation>
    <scope>NUCLEOTIDE SEQUENCE [LARGE SCALE GENOMIC DNA]</scope>
    <source>
        <strain evidence="3">DSM 44399</strain>
    </source>
</reference>
<dbReference type="Gene3D" id="3.40.710.10">
    <property type="entry name" value="DD-peptidase/beta-lactamase superfamily"/>
    <property type="match status" value="1"/>
</dbReference>
<dbReference type="PANTHER" id="PTHR46825:SF15">
    <property type="entry name" value="BETA-LACTAMASE-RELATED DOMAIN-CONTAINING PROTEIN"/>
    <property type="match status" value="1"/>
</dbReference>
<protein>
    <submittedName>
        <fullName evidence="2">Serine hydrolase domain-containing protein</fullName>
        <ecNumber evidence="2">3.1.1.103</ecNumber>
    </submittedName>
</protein>
<dbReference type="Proteomes" id="UP001183176">
    <property type="component" value="Unassembled WGS sequence"/>
</dbReference>
<accession>A0ABU2J8X2</accession>
<proteinExistence type="predicted"/>
<feature type="domain" description="Beta-lactamase-related" evidence="1">
    <location>
        <begin position="8"/>
        <end position="332"/>
    </location>
</feature>
<dbReference type="InterPro" id="IPR001466">
    <property type="entry name" value="Beta-lactam-related"/>
</dbReference>
<dbReference type="Pfam" id="PF00144">
    <property type="entry name" value="Beta-lactamase"/>
    <property type="match status" value="1"/>
</dbReference>
<organism evidence="2 3">
    <name type="scientific">Jatrophihabitans lederbergiae</name>
    <dbReference type="NCBI Taxonomy" id="3075547"/>
    <lineage>
        <taxon>Bacteria</taxon>
        <taxon>Bacillati</taxon>
        <taxon>Actinomycetota</taxon>
        <taxon>Actinomycetes</taxon>
        <taxon>Jatrophihabitantales</taxon>
        <taxon>Jatrophihabitantaceae</taxon>
        <taxon>Jatrophihabitans</taxon>
    </lineage>
</organism>
<dbReference type="RefSeq" id="WP_311422589.1">
    <property type="nucleotide sequence ID" value="NZ_JAVREH010000007.1"/>
</dbReference>
<evidence type="ECO:0000313" key="3">
    <source>
        <dbReference type="Proteomes" id="UP001183176"/>
    </source>
</evidence>
<dbReference type="GO" id="GO:0016787">
    <property type="term" value="F:hydrolase activity"/>
    <property type="evidence" value="ECO:0007669"/>
    <property type="project" value="UniProtKB-KW"/>
</dbReference>
<dbReference type="InterPro" id="IPR012338">
    <property type="entry name" value="Beta-lactam/transpept-like"/>
</dbReference>
<keyword evidence="3" id="KW-1185">Reference proteome</keyword>
<dbReference type="InterPro" id="IPR050491">
    <property type="entry name" value="AmpC-like"/>
</dbReference>
<keyword evidence="2" id="KW-0378">Hydrolase</keyword>
<dbReference type="PANTHER" id="PTHR46825">
    <property type="entry name" value="D-ALANYL-D-ALANINE-CARBOXYPEPTIDASE/ENDOPEPTIDASE AMPH"/>
    <property type="match status" value="1"/>
</dbReference>
<sequence>MFTERQIEDRLAELIAKHNVPGAQLAVLDGDTVTEVAAGVLSLRTRWPTTTDALFLPGSIGKVYTATLVMMLVEEGTLDLDVPIRTYLPDFEVRDRRASEVVTPRHLLSHTSGFDGDHFTNTGRGDDALARYVQGCADLPQIADPGAIWSYSNSGFAILGQIVEAATGQTFEDVLRERLFAPLALKSTVSYAEDAIVHPTAVGHIPDPEDPAHLIVSPTWGLYRSFGPMGTAVVASAGDVLAFARLHLDGGLASDGTRLLSATLVEAMREPQVSLVDDSVLGEAWGLGWILDHWGEVEIIGHDGNSIGQNAFMRLAPQQRFGFCLQTNTESAITLYRELAAWLFGQRLGVGPRPDPQIVPDSAVADPDRYAGRYEREGLLIEVTADAHNCLLASVTPTHAVAAEQGWPPMIDLPLQPVARADSFLLKLPIADADLLAVFFNPDDVGATPTHLHYGARAHRRVSPEAGSRIG</sequence>
<name>A0ABU2J8X2_9ACTN</name>
<dbReference type="SUPFAM" id="SSF56601">
    <property type="entry name" value="beta-lactamase/transpeptidase-like"/>
    <property type="match status" value="1"/>
</dbReference>